<organism evidence="1 2">
    <name type="scientific">Hungatella hathewayi</name>
    <dbReference type="NCBI Taxonomy" id="154046"/>
    <lineage>
        <taxon>Bacteria</taxon>
        <taxon>Bacillati</taxon>
        <taxon>Bacillota</taxon>
        <taxon>Clostridia</taxon>
        <taxon>Lachnospirales</taxon>
        <taxon>Lachnospiraceae</taxon>
        <taxon>Hungatella</taxon>
    </lineage>
</organism>
<comment type="caution">
    <text evidence="1">The sequence shown here is derived from an EMBL/GenBank/DDBJ whole genome shotgun (WGS) entry which is preliminary data.</text>
</comment>
<reference evidence="1 2" key="1">
    <citation type="submission" date="2018-08" db="EMBL/GenBank/DDBJ databases">
        <title>A genome reference for cultivated species of the human gut microbiota.</title>
        <authorList>
            <person name="Zou Y."/>
            <person name="Xue W."/>
            <person name="Luo G."/>
        </authorList>
    </citation>
    <scope>NUCLEOTIDE SEQUENCE [LARGE SCALE GENOMIC DNA]</scope>
    <source>
        <strain evidence="1 2">AF19-21</strain>
    </source>
</reference>
<dbReference type="EMBL" id="QVIA01000008">
    <property type="protein sequence ID" value="RGC32624.1"/>
    <property type="molecule type" value="Genomic_DNA"/>
</dbReference>
<protein>
    <submittedName>
        <fullName evidence="1">Uncharacterized protein</fullName>
    </submittedName>
</protein>
<evidence type="ECO:0000313" key="2">
    <source>
        <dbReference type="Proteomes" id="UP000261111"/>
    </source>
</evidence>
<evidence type="ECO:0000313" key="1">
    <source>
        <dbReference type="EMBL" id="RGC32624.1"/>
    </source>
</evidence>
<accession>A0A3E2WYF0</accession>
<sequence>MEGLAAFGPKSDDFDPKAAIGFDFVNQIQPSIFLIFPATGSRQAIRSLKRHVKSRRYQTPLSIS</sequence>
<name>A0A3E2WYF0_9FIRM</name>
<dbReference type="AlphaFoldDB" id="A0A3E2WYF0"/>
<proteinExistence type="predicted"/>
<dbReference type="Proteomes" id="UP000261111">
    <property type="component" value="Unassembled WGS sequence"/>
</dbReference>
<gene>
    <name evidence="1" type="ORF">DWX41_08645</name>
</gene>